<keyword evidence="3" id="KW-1185">Reference proteome</keyword>
<keyword evidence="1" id="KW-0812">Transmembrane</keyword>
<dbReference type="EMBL" id="REGN01001615">
    <property type="protein sequence ID" value="RNA33577.1"/>
    <property type="molecule type" value="Genomic_DNA"/>
</dbReference>
<feature type="transmembrane region" description="Helical" evidence="1">
    <location>
        <begin position="72"/>
        <end position="93"/>
    </location>
</feature>
<evidence type="ECO:0000313" key="3">
    <source>
        <dbReference type="Proteomes" id="UP000276133"/>
    </source>
</evidence>
<evidence type="ECO:0000256" key="1">
    <source>
        <dbReference type="SAM" id="Phobius"/>
    </source>
</evidence>
<organism evidence="2 3">
    <name type="scientific">Brachionus plicatilis</name>
    <name type="common">Marine rotifer</name>
    <name type="synonym">Brachionus muelleri</name>
    <dbReference type="NCBI Taxonomy" id="10195"/>
    <lineage>
        <taxon>Eukaryota</taxon>
        <taxon>Metazoa</taxon>
        <taxon>Spiralia</taxon>
        <taxon>Gnathifera</taxon>
        <taxon>Rotifera</taxon>
        <taxon>Eurotatoria</taxon>
        <taxon>Monogononta</taxon>
        <taxon>Pseudotrocha</taxon>
        <taxon>Ploima</taxon>
        <taxon>Brachionidae</taxon>
        <taxon>Brachionus</taxon>
    </lineage>
</organism>
<dbReference type="AlphaFoldDB" id="A0A3M7SD50"/>
<keyword evidence="1" id="KW-0472">Membrane</keyword>
<gene>
    <name evidence="2" type="ORF">BpHYR1_012159</name>
</gene>
<accession>A0A3M7SD50</accession>
<protein>
    <recommendedName>
        <fullName evidence="4">Transmembrane protein</fullName>
    </recommendedName>
</protein>
<evidence type="ECO:0008006" key="4">
    <source>
        <dbReference type="Google" id="ProtNLM"/>
    </source>
</evidence>
<feature type="transmembrane region" description="Helical" evidence="1">
    <location>
        <begin position="105"/>
        <end position="126"/>
    </location>
</feature>
<dbReference type="Proteomes" id="UP000276133">
    <property type="component" value="Unassembled WGS sequence"/>
</dbReference>
<proteinExistence type="predicted"/>
<comment type="caution">
    <text evidence="2">The sequence shown here is derived from an EMBL/GenBank/DDBJ whole genome shotgun (WGS) entry which is preliminary data.</text>
</comment>
<evidence type="ECO:0000313" key="2">
    <source>
        <dbReference type="EMBL" id="RNA33577.1"/>
    </source>
</evidence>
<reference evidence="2 3" key="1">
    <citation type="journal article" date="2018" name="Sci. Rep.">
        <title>Genomic signatures of local adaptation to the degree of environmental predictability in rotifers.</title>
        <authorList>
            <person name="Franch-Gras L."/>
            <person name="Hahn C."/>
            <person name="Garcia-Roger E.M."/>
            <person name="Carmona M.J."/>
            <person name="Serra M."/>
            <person name="Gomez A."/>
        </authorList>
    </citation>
    <scope>NUCLEOTIDE SEQUENCE [LARGE SCALE GENOMIC DNA]</scope>
    <source>
        <strain evidence="2">HYR1</strain>
    </source>
</reference>
<name>A0A3M7SD50_BRAPC</name>
<keyword evidence="1" id="KW-1133">Transmembrane helix</keyword>
<sequence length="193" mass="22774">MDWQAQRDPQDKNYIDSFLRIAQSETTSFLIEQGQKKNFYTQGSKNSKPFKNIYILKEYKILYKLIQNSEQIYESIFLGAQLLLFSIFLKNMLLEPDRMSHHYSFYSAFGLILCNLTFFDVILPVLRFKLFDTSIHDIKTNLYAFCSSTLPFPTGIVENDLSQSYDLDQIQILDLNFSDFDLGRHNNYLEHKK</sequence>